<feature type="compositionally biased region" description="Polar residues" evidence="13">
    <location>
        <begin position="375"/>
        <end position="392"/>
    </location>
</feature>
<dbReference type="Pfam" id="PF04811">
    <property type="entry name" value="Sec23_trunk"/>
    <property type="match status" value="1"/>
</dbReference>
<evidence type="ECO:0000256" key="1">
    <source>
        <dbReference type="ARBA" id="ARBA00004299"/>
    </source>
</evidence>
<feature type="compositionally biased region" description="Polar residues" evidence="13">
    <location>
        <begin position="297"/>
        <end position="320"/>
    </location>
</feature>
<evidence type="ECO:0000259" key="14">
    <source>
        <dbReference type="Pfam" id="PF00626"/>
    </source>
</evidence>
<dbReference type="Gene3D" id="2.60.40.1670">
    <property type="entry name" value="beta-sandwich domain of Sec23/24"/>
    <property type="match status" value="1"/>
</dbReference>
<dbReference type="Pfam" id="PF08033">
    <property type="entry name" value="Sec23_BS"/>
    <property type="match status" value="1"/>
</dbReference>
<feature type="domain" description="Zinc finger Sec23/Sec24-type" evidence="15">
    <location>
        <begin position="566"/>
        <end position="602"/>
    </location>
</feature>
<dbReference type="InterPro" id="IPR050550">
    <property type="entry name" value="SEC23_SEC24_subfamily"/>
</dbReference>
<protein>
    <recommendedName>
        <fullName evidence="21">Protein transport protein Sec24A</fullName>
    </recommendedName>
</protein>
<dbReference type="InterPro" id="IPR036465">
    <property type="entry name" value="vWFA_dom_sf"/>
</dbReference>
<dbReference type="InterPro" id="IPR029006">
    <property type="entry name" value="ADF-H/Gelsolin-like_dom_sf"/>
</dbReference>
<evidence type="ECO:0000259" key="17">
    <source>
        <dbReference type="Pfam" id="PF04815"/>
    </source>
</evidence>
<dbReference type="InterPro" id="IPR036180">
    <property type="entry name" value="Gelsolin-like_dom_sf"/>
</dbReference>
<dbReference type="SUPFAM" id="SSF82919">
    <property type="entry name" value="Zn-finger domain of Sec23/24"/>
    <property type="match status" value="1"/>
</dbReference>
<dbReference type="SUPFAM" id="SSF82754">
    <property type="entry name" value="C-terminal, gelsolin-like domain of Sec23/24"/>
    <property type="match status" value="1"/>
</dbReference>
<evidence type="ECO:0000259" key="18">
    <source>
        <dbReference type="Pfam" id="PF08033"/>
    </source>
</evidence>
<evidence type="ECO:0000256" key="13">
    <source>
        <dbReference type="SAM" id="MobiDB-lite"/>
    </source>
</evidence>
<keyword evidence="11" id="KW-0472">Membrane</keyword>
<feature type="domain" description="Sec23/Sec24 trunk" evidence="16">
    <location>
        <begin position="639"/>
        <end position="877"/>
    </location>
</feature>
<feature type="compositionally biased region" description="Polar residues" evidence="13">
    <location>
        <begin position="129"/>
        <end position="180"/>
    </location>
</feature>
<dbReference type="GO" id="GO:0008270">
    <property type="term" value="F:zinc ion binding"/>
    <property type="evidence" value="ECO:0007669"/>
    <property type="project" value="InterPro"/>
</dbReference>
<evidence type="ECO:0000313" key="19">
    <source>
        <dbReference type="EMBL" id="VEN40829.1"/>
    </source>
</evidence>
<dbReference type="GO" id="GO:0006886">
    <property type="term" value="P:intracellular protein transport"/>
    <property type="evidence" value="ECO:0007669"/>
    <property type="project" value="InterPro"/>
</dbReference>
<reference evidence="19 20" key="1">
    <citation type="submission" date="2019-01" db="EMBL/GenBank/DDBJ databases">
        <authorList>
            <person name="Sayadi A."/>
        </authorList>
    </citation>
    <scope>NUCLEOTIDE SEQUENCE [LARGE SCALE GENOMIC DNA]</scope>
</reference>
<sequence length="1233" mass="136210">MADQNFKNIPLTSEPPKQPEDRPAAAAYQQYNGVHSSHSSRSSSPSLRSGQIPASQLPPSRSIPQTQLPPARSPLTTVTQQVAGLSVGQNTPGTATAQKFTTSTPTMQSPQVGAHGGSPFSPVVGGTGNMNSQSVPQNAPVSCQSYFNQPPGVNQTPSTTMFPKSVTTSSQSYSANQQILPPSGQAPIANVPTSASVPPKQIQNPPSFNQNSAFSPQVSNPNFASQRPAYGQNAGVPPPSPMQMPPNSTTNSLPRPVPTNPLMGKSNAPTPGYGQPPKSVPPITNNHNYGPVDLPGTNPTSNYYSNQPAPMANHQPSPNKNAYPPQAPPPMNGSQTNAQNLTNSNNPPNVNAAPPLQRSPFTMNGPQQQQPPQYGAQNTYTNGTSQGPTPQRTGLHANRYPTAATNATPPAGNVQQQQYPYPQKYQQQNAYNNYGTQQPSYPQQQQTQPPQPQGYQQQPYQQQQQQTYQQYKGVTQTGFNKMWGMESHDLLQTPTILPPKTVDPPKIMLGQEAMEQANCSPDILRCTMTKIPENNNLLQKSRLPLGVLIHPFRDLSHLPVIQCNVIVRCRACRTYINPFVLFVDSKRWKCNLCYRVNELPEEFQYDPVTKTYGDPSRRPEIKSSTLEYIAPAEYMLRPPQPAVYLYLLDVSRLAVESGYLGIMCDILQDELENIPGDARTQIGFVAYDSALHFYALPEDASRPHEMTVLDIDEVFLPTPDNLLVNLKDKMEMVKELLQQLPTRYANTYDSNSALGAALQAAFKLMGATGGRVTVFQASLPNVGPGALVAREDPTTRGHTQVDTQLLNPANDFYKRLALECSGQQIAVDLFVVNSTYVDIATISGISRFSGGCIHHFPLLRPNNMTMKDGFSRSFRRYLTRKIGFEAVMRIRCTRGLAIHSFHGNFFVRSTDLLSLPNINPDAGFGMQVSIEDNLSDVQTVCFQAALLYTSSKGERRIRVHTLCLPVTSTLQDVIHSADQECVVGLLAKMAVDRSMQANVSDAREAFINVAIDILSSYKMSLNMSGPSSGLLAPTCLKLLPLYISAIMKHTAFRIGIPTRIDDRVMAMIEMKTKPLYLLMQMIYPDLYQVHNLENQQIIMNSEEEPISLPPKLQLSARWLDSKGVFLLDAGDHMVMLVCQNASAAFLSDVFEVPSYAQMPDDLYDIPSLDNLRNQRLRHFVCYLNEDKPYPAPVHVIRDNSSNRALFYQHLVEDRMENALSYHEFLQHLKTQVK</sequence>
<evidence type="ECO:0000256" key="5">
    <source>
        <dbReference type="ARBA" id="ARBA00022448"/>
    </source>
</evidence>
<dbReference type="SUPFAM" id="SSF81811">
    <property type="entry name" value="Helical domain of Sec23/24"/>
    <property type="match status" value="1"/>
</dbReference>
<evidence type="ECO:0000256" key="8">
    <source>
        <dbReference type="ARBA" id="ARBA00022892"/>
    </source>
</evidence>
<dbReference type="Pfam" id="PF04810">
    <property type="entry name" value="zf-Sec23_Sec24"/>
    <property type="match status" value="1"/>
</dbReference>
<evidence type="ECO:0000256" key="12">
    <source>
        <dbReference type="ARBA" id="ARBA00023329"/>
    </source>
</evidence>
<feature type="compositionally biased region" description="Polar residues" evidence="13">
    <location>
        <begin position="52"/>
        <end position="111"/>
    </location>
</feature>
<organism evidence="19 20">
    <name type="scientific">Callosobruchus maculatus</name>
    <name type="common">Southern cowpea weevil</name>
    <name type="synonym">Pulse bruchid</name>
    <dbReference type="NCBI Taxonomy" id="64391"/>
    <lineage>
        <taxon>Eukaryota</taxon>
        <taxon>Metazoa</taxon>
        <taxon>Ecdysozoa</taxon>
        <taxon>Arthropoda</taxon>
        <taxon>Hexapoda</taxon>
        <taxon>Insecta</taxon>
        <taxon>Pterygota</taxon>
        <taxon>Neoptera</taxon>
        <taxon>Endopterygota</taxon>
        <taxon>Coleoptera</taxon>
        <taxon>Polyphaga</taxon>
        <taxon>Cucujiformia</taxon>
        <taxon>Chrysomeloidea</taxon>
        <taxon>Chrysomelidae</taxon>
        <taxon>Bruchinae</taxon>
        <taxon>Bruchini</taxon>
        <taxon>Callosobruchus</taxon>
    </lineage>
</organism>
<comment type="subcellular location">
    <subcellularLocation>
        <location evidence="1">Cytoplasmic vesicle</location>
        <location evidence="1">COPII-coated vesicle membrane</location>
        <topology evidence="1">Peripheral membrane protein</topology>
        <orientation evidence="1">Cytoplasmic side</orientation>
    </subcellularLocation>
    <subcellularLocation>
        <location evidence="3">Endoplasmic reticulum membrane</location>
        <topology evidence="3">Peripheral membrane protein</topology>
        <orientation evidence="3">Cytoplasmic side</orientation>
    </subcellularLocation>
    <subcellularLocation>
        <location evidence="2">Golgi apparatus membrane</location>
    </subcellularLocation>
</comment>
<dbReference type="CDD" id="cd01479">
    <property type="entry name" value="Sec24-like"/>
    <property type="match status" value="1"/>
</dbReference>
<dbReference type="GO" id="GO:0070971">
    <property type="term" value="C:endoplasmic reticulum exit site"/>
    <property type="evidence" value="ECO:0007669"/>
    <property type="project" value="TreeGrafter"/>
</dbReference>
<evidence type="ECO:0000313" key="20">
    <source>
        <dbReference type="Proteomes" id="UP000410492"/>
    </source>
</evidence>
<feature type="compositionally biased region" description="Polar residues" evidence="13">
    <location>
        <begin position="1"/>
        <end position="11"/>
    </location>
</feature>
<feature type="compositionally biased region" description="Low complexity" evidence="13">
    <location>
        <begin position="35"/>
        <end position="49"/>
    </location>
</feature>
<feature type="region of interest" description="Disordered" evidence="13">
    <location>
        <begin position="1"/>
        <end position="396"/>
    </location>
</feature>
<dbReference type="InterPro" id="IPR036175">
    <property type="entry name" value="Sec23/24_helical_dom_sf"/>
</dbReference>
<evidence type="ECO:0000256" key="3">
    <source>
        <dbReference type="ARBA" id="ARBA00004397"/>
    </source>
</evidence>
<proteinExistence type="inferred from homology"/>
<dbReference type="Pfam" id="PF00626">
    <property type="entry name" value="Gelsolin"/>
    <property type="match status" value="1"/>
</dbReference>
<dbReference type="FunFam" id="2.30.30.380:FF:000004">
    <property type="entry name" value="SEC24 homolog B, COPII coat complex component"/>
    <property type="match status" value="1"/>
</dbReference>
<evidence type="ECO:0000256" key="10">
    <source>
        <dbReference type="ARBA" id="ARBA00023034"/>
    </source>
</evidence>
<name>A0A653BZ16_CALMS</name>
<comment type="similarity">
    <text evidence="4">Belongs to the SEC23/SEC24 family. SEC24 subfamily.</text>
</comment>
<dbReference type="Gene3D" id="1.20.120.730">
    <property type="entry name" value="Sec23/Sec24 helical domain"/>
    <property type="match status" value="1"/>
</dbReference>
<evidence type="ECO:0000256" key="11">
    <source>
        <dbReference type="ARBA" id="ARBA00023136"/>
    </source>
</evidence>
<dbReference type="SUPFAM" id="SSF81995">
    <property type="entry name" value="beta-sandwich domain of Sec23/24"/>
    <property type="match status" value="1"/>
</dbReference>
<dbReference type="GO" id="GO:0000149">
    <property type="term" value="F:SNARE binding"/>
    <property type="evidence" value="ECO:0007669"/>
    <property type="project" value="TreeGrafter"/>
</dbReference>
<feature type="domain" description="Sec23/Sec24 helical" evidence="17">
    <location>
        <begin position="978"/>
        <end position="1079"/>
    </location>
</feature>
<keyword evidence="6" id="KW-0963">Cytoplasm</keyword>
<dbReference type="PANTHER" id="PTHR13803">
    <property type="entry name" value="SEC24-RELATED PROTEIN"/>
    <property type="match status" value="1"/>
</dbReference>
<feature type="domain" description="Gelsolin-like" evidence="14">
    <location>
        <begin position="1107"/>
        <end position="1180"/>
    </location>
</feature>
<dbReference type="InterPro" id="IPR006900">
    <property type="entry name" value="Sec23/24_helical_dom"/>
</dbReference>
<evidence type="ECO:0000256" key="6">
    <source>
        <dbReference type="ARBA" id="ARBA00022490"/>
    </source>
</evidence>
<feature type="region of interest" description="Disordered" evidence="13">
    <location>
        <begin position="432"/>
        <end position="469"/>
    </location>
</feature>
<keyword evidence="9" id="KW-0653">Protein transport</keyword>
<evidence type="ECO:0000256" key="2">
    <source>
        <dbReference type="ARBA" id="ARBA00004394"/>
    </source>
</evidence>
<keyword evidence="7" id="KW-0256">Endoplasmic reticulum</keyword>
<evidence type="ECO:0000256" key="4">
    <source>
        <dbReference type="ARBA" id="ARBA00008334"/>
    </source>
</evidence>
<keyword evidence="5" id="KW-0813">Transport</keyword>
<evidence type="ECO:0000259" key="16">
    <source>
        <dbReference type="Pfam" id="PF04811"/>
    </source>
</evidence>
<dbReference type="InterPro" id="IPR041742">
    <property type="entry name" value="Sec24-like_trunk_dom"/>
</dbReference>
<dbReference type="InterPro" id="IPR007123">
    <property type="entry name" value="Gelsolin-like_dom"/>
</dbReference>
<evidence type="ECO:0008006" key="21">
    <source>
        <dbReference type="Google" id="ProtNLM"/>
    </source>
</evidence>
<accession>A0A653BZ16</accession>
<evidence type="ECO:0000256" key="7">
    <source>
        <dbReference type="ARBA" id="ARBA00022824"/>
    </source>
</evidence>
<dbReference type="InterPro" id="IPR012990">
    <property type="entry name" value="Beta-sandwich_Sec23_24"/>
</dbReference>
<feature type="compositionally biased region" description="Polar residues" evidence="13">
    <location>
        <begin position="191"/>
        <end position="225"/>
    </location>
</feature>
<dbReference type="GO" id="GO:0030127">
    <property type="term" value="C:COPII vesicle coat"/>
    <property type="evidence" value="ECO:0007669"/>
    <property type="project" value="InterPro"/>
</dbReference>
<dbReference type="Gene3D" id="3.40.20.10">
    <property type="entry name" value="Severin"/>
    <property type="match status" value="1"/>
</dbReference>
<keyword evidence="12" id="KW-0968">Cytoplasmic vesicle</keyword>
<feature type="compositionally biased region" description="Low complexity" evidence="13">
    <location>
        <begin position="334"/>
        <end position="356"/>
    </location>
</feature>
<feature type="domain" description="Sec23/Sec24 beta-sandwich" evidence="18">
    <location>
        <begin position="883"/>
        <end position="967"/>
    </location>
</feature>
<dbReference type="PANTHER" id="PTHR13803:SF39">
    <property type="entry name" value="SECRETORY 24AB, ISOFORM A"/>
    <property type="match status" value="1"/>
</dbReference>
<keyword evidence="10" id="KW-0333">Golgi apparatus</keyword>
<dbReference type="InterPro" id="IPR036174">
    <property type="entry name" value="Znf_Sec23_Sec24_sf"/>
</dbReference>
<dbReference type="Gene3D" id="2.30.30.380">
    <property type="entry name" value="Zn-finger domain of Sec23/24"/>
    <property type="match status" value="1"/>
</dbReference>
<dbReference type="AlphaFoldDB" id="A0A653BZ16"/>
<evidence type="ECO:0000256" key="9">
    <source>
        <dbReference type="ARBA" id="ARBA00022927"/>
    </source>
</evidence>
<keyword evidence="20" id="KW-1185">Reference proteome</keyword>
<dbReference type="GO" id="GO:0000139">
    <property type="term" value="C:Golgi membrane"/>
    <property type="evidence" value="ECO:0007669"/>
    <property type="project" value="UniProtKB-SubCell"/>
</dbReference>
<dbReference type="Proteomes" id="UP000410492">
    <property type="component" value="Unassembled WGS sequence"/>
</dbReference>
<dbReference type="EMBL" id="CAACVG010006658">
    <property type="protein sequence ID" value="VEN40829.1"/>
    <property type="molecule type" value="Genomic_DNA"/>
</dbReference>
<evidence type="ECO:0000259" key="15">
    <source>
        <dbReference type="Pfam" id="PF04810"/>
    </source>
</evidence>
<keyword evidence="8" id="KW-0931">ER-Golgi transport</keyword>
<dbReference type="Pfam" id="PF04815">
    <property type="entry name" value="Sec23_helical"/>
    <property type="match status" value="1"/>
</dbReference>
<dbReference type="SUPFAM" id="SSF53300">
    <property type="entry name" value="vWA-like"/>
    <property type="match status" value="1"/>
</dbReference>
<dbReference type="Gene3D" id="3.40.50.410">
    <property type="entry name" value="von Willebrand factor, type A domain"/>
    <property type="match status" value="1"/>
</dbReference>
<dbReference type="InterPro" id="IPR006895">
    <property type="entry name" value="Znf_Sec23_Sec24"/>
</dbReference>
<dbReference type="GO" id="GO:0090110">
    <property type="term" value="P:COPII-coated vesicle cargo loading"/>
    <property type="evidence" value="ECO:0007669"/>
    <property type="project" value="TreeGrafter"/>
</dbReference>
<gene>
    <name evidence="19" type="ORF">CALMAC_LOCUS4863</name>
</gene>
<dbReference type="InterPro" id="IPR006896">
    <property type="entry name" value="Sec23/24_trunk_dom"/>
</dbReference>
<dbReference type="GO" id="GO:0005789">
    <property type="term" value="C:endoplasmic reticulum membrane"/>
    <property type="evidence" value="ECO:0007669"/>
    <property type="project" value="UniProtKB-SubCell"/>
</dbReference>
<dbReference type="OrthoDB" id="49016at2759"/>